<evidence type="ECO:0000256" key="3">
    <source>
        <dbReference type="ARBA" id="ARBA00023125"/>
    </source>
</evidence>
<keyword evidence="3 5" id="KW-0238">DNA-binding</keyword>
<dbReference type="GO" id="GO:0006310">
    <property type="term" value="P:DNA recombination"/>
    <property type="evidence" value="ECO:0007669"/>
    <property type="project" value="UniProtKB-KW"/>
</dbReference>
<dbReference type="InterPro" id="IPR002104">
    <property type="entry name" value="Integrase_catalytic"/>
</dbReference>
<evidence type="ECO:0000313" key="9">
    <source>
        <dbReference type="EMBL" id="OFA07375.1"/>
    </source>
</evidence>
<dbReference type="PANTHER" id="PTHR30349">
    <property type="entry name" value="PHAGE INTEGRASE-RELATED"/>
    <property type="match status" value="1"/>
</dbReference>
<protein>
    <submittedName>
        <fullName evidence="9">Tyrosine recombinase XerD</fullName>
    </submittedName>
</protein>
<evidence type="ECO:0000259" key="7">
    <source>
        <dbReference type="PROSITE" id="PS51898"/>
    </source>
</evidence>
<dbReference type="Gene3D" id="1.10.150.130">
    <property type="match status" value="1"/>
</dbReference>
<evidence type="ECO:0000256" key="5">
    <source>
        <dbReference type="PROSITE-ProRule" id="PRU01248"/>
    </source>
</evidence>
<sequence>MQQPPPEKKFAVINLEPFPAHSDGAAQRRQRDRDALRTIAEDAITDAQTDSEIAREFISHGELGPKSIANTQKELFRFLTWCREEAGKTLRQLSVADLNGYKDFIKAPPASWISTTKWPRSDERYRPFSGPLSDASRRQAMIAVKGLFAYATQTGYLRRDPAALVKHVKTASASRITRYLTHDALALALHTVATREAPTPAAMRRRERDRFLLTAYIHTGARLNEIVSANMGAFYTEGNGRWWLDVLGKGNKPRRLPVPPEMLSAYRQYRAAFGLLPHAVRTDTTPLVLSSRGDALVRITDEAASDALKAIFAAAAGAADAFGDADMAATLRQASAHWLRHSMLTNHANNGVQLKTLQETAGHASIATTAAYLHKTDNERHDEILASVGVRSGLEP</sequence>
<evidence type="ECO:0000256" key="2">
    <source>
        <dbReference type="ARBA" id="ARBA00022908"/>
    </source>
</evidence>
<reference evidence="10" key="1">
    <citation type="journal article" date="2016" name="Front. Microbiol.">
        <title>Molecular Keys to the Janthinobacterium and Duganella spp. Interaction with the Plant Pathogen Fusarium graminearum.</title>
        <authorList>
            <person name="Haack F.S."/>
            <person name="Poehlein A."/>
            <person name="Kroger C."/>
            <person name="Voigt C.A."/>
            <person name="Piepenbring M."/>
            <person name="Bode H.B."/>
            <person name="Daniel R."/>
            <person name="Schafer W."/>
            <person name="Streit W.R."/>
        </authorList>
    </citation>
    <scope>NUCLEOTIDE SEQUENCE [LARGE SCALE GENOMIC DNA]</scope>
    <source>
        <strain evidence="10">T54</strain>
    </source>
</reference>
<accession>A0A1E7X4D7</accession>
<dbReference type="AlphaFoldDB" id="A0A1E7X4D7"/>
<feature type="domain" description="Core-binding (CB)" evidence="8">
    <location>
        <begin position="48"/>
        <end position="152"/>
    </location>
</feature>
<keyword evidence="10" id="KW-1185">Reference proteome</keyword>
<proteinExistence type="inferred from homology"/>
<name>A0A1E7X4D7_9BURK</name>
<keyword evidence="2" id="KW-0229">DNA integration</keyword>
<dbReference type="InterPro" id="IPR013762">
    <property type="entry name" value="Integrase-like_cat_sf"/>
</dbReference>
<dbReference type="InterPro" id="IPR011010">
    <property type="entry name" value="DNA_brk_join_enz"/>
</dbReference>
<feature type="compositionally biased region" description="Basic and acidic residues" evidence="6">
    <location>
        <begin position="1"/>
        <end position="10"/>
    </location>
</feature>
<dbReference type="EMBL" id="LROM01000061">
    <property type="protein sequence ID" value="OFA07375.1"/>
    <property type="molecule type" value="Genomic_DNA"/>
</dbReference>
<dbReference type="Gene3D" id="1.10.443.10">
    <property type="entry name" value="Intergrase catalytic core"/>
    <property type="match status" value="1"/>
</dbReference>
<dbReference type="InterPro" id="IPR010998">
    <property type="entry name" value="Integrase_recombinase_N"/>
</dbReference>
<comment type="similarity">
    <text evidence="1">Belongs to the 'phage' integrase family.</text>
</comment>
<dbReference type="GO" id="GO:0003677">
    <property type="term" value="F:DNA binding"/>
    <property type="evidence" value="ECO:0007669"/>
    <property type="project" value="UniProtKB-UniRule"/>
</dbReference>
<organism evidence="9 10">
    <name type="scientific">Duganella phyllosphaerae</name>
    <dbReference type="NCBI Taxonomy" id="762836"/>
    <lineage>
        <taxon>Bacteria</taxon>
        <taxon>Pseudomonadati</taxon>
        <taxon>Pseudomonadota</taxon>
        <taxon>Betaproteobacteria</taxon>
        <taxon>Burkholderiales</taxon>
        <taxon>Oxalobacteraceae</taxon>
        <taxon>Telluria group</taxon>
        <taxon>Duganella</taxon>
    </lineage>
</organism>
<evidence type="ECO:0000313" key="10">
    <source>
        <dbReference type="Proteomes" id="UP000175989"/>
    </source>
</evidence>
<comment type="caution">
    <text evidence="9">The sequence shown here is derived from an EMBL/GenBank/DDBJ whole genome shotgun (WGS) entry which is preliminary data.</text>
</comment>
<dbReference type="Proteomes" id="UP000175989">
    <property type="component" value="Unassembled WGS sequence"/>
</dbReference>
<keyword evidence="4" id="KW-0233">DNA recombination</keyword>
<dbReference type="GO" id="GO:0015074">
    <property type="term" value="P:DNA integration"/>
    <property type="evidence" value="ECO:0007669"/>
    <property type="project" value="UniProtKB-KW"/>
</dbReference>
<dbReference type="OrthoDB" id="8610787at2"/>
<dbReference type="PROSITE" id="PS51900">
    <property type="entry name" value="CB"/>
    <property type="match status" value="1"/>
</dbReference>
<feature type="region of interest" description="Disordered" evidence="6">
    <location>
        <begin position="1"/>
        <end position="33"/>
    </location>
</feature>
<dbReference type="RefSeq" id="WP_070247027.1">
    <property type="nucleotide sequence ID" value="NZ_LROM01000061.1"/>
</dbReference>
<dbReference type="PATRIC" id="fig|762836.4.peg.1363"/>
<dbReference type="InterPro" id="IPR050090">
    <property type="entry name" value="Tyrosine_recombinase_XerCD"/>
</dbReference>
<evidence type="ECO:0000256" key="1">
    <source>
        <dbReference type="ARBA" id="ARBA00008857"/>
    </source>
</evidence>
<dbReference type="SUPFAM" id="SSF56349">
    <property type="entry name" value="DNA breaking-rejoining enzymes"/>
    <property type="match status" value="1"/>
</dbReference>
<feature type="domain" description="Tyr recombinase" evidence="7">
    <location>
        <begin position="175"/>
        <end position="386"/>
    </location>
</feature>
<evidence type="ECO:0000256" key="6">
    <source>
        <dbReference type="SAM" id="MobiDB-lite"/>
    </source>
</evidence>
<dbReference type="Pfam" id="PF00589">
    <property type="entry name" value="Phage_integrase"/>
    <property type="match status" value="1"/>
</dbReference>
<dbReference type="InterPro" id="IPR044068">
    <property type="entry name" value="CB"/>
</dbReference>
<gene>
    <name evidence="9" type="primary">xerD_2</name>
    <name evidence="9" type="ORF">DUPY_13060</name>
</gene>
<evidence type="ECO:0000256" key="4">
    <source>
        <dbReference type="ARBA" id="ARBA00023172"/>
    </source>
</evidence>
<dbReference type="PROSITE" id="PS51898">
    <property type="entry name" value="TYR_RECOMBINASE"/>
    <property type="match status" value="1"/>
</dbReference>
<dbReference type="PANTHER" id="PTHR30349:SF41">
    <property type="entry name" value="INTEGRASE_RECOMBINASE PROTEIN MJ0367-RELATED"/>
    <property type="match status" value="1"/>
</dbReference>
<evidence type="ECO:0000259" key="8">
    <source>
        <dbReference type="PROSITE" id="PS51900"/>
    </source>
</evidence>